<dbReference type="GO" id="GO:0016746">
    <property type="term" value="F:acyltransferase activity"/>
    <property type="evidence" value="ECO:0007669"/>
    <property type="project" value="UniProtKB-KW"/>
</dbReference>
<evidence type="ECO:0000313" key="2">
    <source>
        <dbReference type="Proteomes" id="UP000266287"/>
    </source>
</evidence>
<dbReference type="SUPFAM" id="SSF69593">
    <property type="entry name" value="Glycerol-3-phosphate (1)-acyltransferase"/>
    <property type="match status" value="1"/>
</dbReference>
<dbReference type="EMBL" id="NDHY01000010">
    <property type="protein sequence ID" value="RIH99882.1"/>
    <property type="molecule type" value="Genomic_DNA"/>
</dbReference>
<reference evidence="1 2" key="1">
    <citation type="submission" date="2018-08" db="EMBL/GenBank/DDBJ databases">
        <title>Draft genome of candidate division NPL-UPA2 bacterium Unc8 that adapted to ultra-basic serpentinizing groundwater.</title>
        <authorList>
            <person name="Ishii S."/>
            <person name="Suzuki S."/>
            <person name="Nealson K.H."/>
        </authorList>
    </citation>
    <scope>NUCLEOTIDE SEQUENCE [LARGE SCALE GENOMIC DNA]</scope>
    <source>
        <strain evidence="1">Unc8</strain>
    </source>
</reference>
<organism evidence="1 2">
    <name type="scientific">candidate division NPL-UPA2 bacterium Unc8</name>
    <dbReference type="NCBI Taxonomy" id="1980939"/>
    <lineage>
        <taxon>Bacteria</taxon>
    </lineage>
</organism>
<dbReference type="Proteomes" id="UP000266287">
    <property type="component" value="Unassembled WGS sequence"/>
</dbReference>
<dbReference type="AlphaFoldDB" id="A0A399FXL1"/>
<sequence length="106" mass="11691">MKLSKAHSWFLNRAECSGFSLRGTRSRDGKLRNGELGAALLALRSDSPILPAAIDGAFEAYPPDAKFPRPRRIKLRFGQPLIFDAVKKGKIDKKALEAATEKIIPD</sequence>
<accession>A0A399FXL1</accession>
<proteinExistence type="predicted"/>
<dbReference type="CDD" id="cd07989">
    <property type="entry name" value="LPLAT_AGPAT-like"/>
    <property type="match status" value="1"/>
</dbReference>
<comment type="caution">
    <text evidence="1">The sequence shown here is derived from an EMBL/GenBank/DDBJ whole genome shotgun (WGS) entry which is preliminary data.</text>
</comment>
<protein>
    <submittedName>
        <fullName evidence="1">1-acyl-sn-glycerol-3-phosphate acyltransferase</fullName>
    </submittedName>
</protein>
<evidence type="ECO:0000313" key="1">
    <source>
        <dbReference type="EMBL" id="RIH99882.1"/>
    </source>
</evidence>
<gene>
    <name evidence="1" type="ORF">B9J77_04375</name>
</gene>
<keyword evidence="1" id="KW-0012">Acyltransferase</keyword>
<keyword evidence="1" id="KW-0808">Transferase</keyword>
<name>A0A399FXL1_UNCN2</name>